<dbReference type="EMBL" id="MT840187">
    <property type="protein sequence ID" value="QNL31648.1"/>
    <property type="molecule type" value="Genomic_DNA"/>
</dbReference>
<accession>A0A7G9A4H5</accession>
<evidence type="ECO:0000313" key="2">
    <source>
        <dbReference type="EMBL" id="QNL31648.1"/>
    </source>
</evidence>
<evidence type="ECO:0000259" key="1">
    <source>
        <dbReference type="Pfam" id="PF23666"/>
    </source>
</evidence>
<sequence>MANFLIPVAIGLASNLLLSLFAPKPPTQQKGKIEDTGVPTAEYGTSLSYPFGRVRKDSLTMFWALPLKEVKTKKRQEGKGGGGQTTEEFTYFMTCAFLIGREISSVRRIWLNNILVYGQGSGGKSQNFSIYTGKQTTVSSVIQGKESNPIPAFTGYSYIVFNNYPLADFEGSGFPRVDVEVIGESGENPKVKDIIKTICKIAKIEDSKIDISDIGDQTVEGFDLLFDGTTFADQIEEIMRTFFIVAREPKDKILFKRQESSSLTFVPRDSLGAKKFGEKPIDIDEKKLLHFREIPSAVVVSGKNVLNDYNDVSVTAIDPSAIHTNELSINTRLIATDNLFIDTASKILFLGRIQSKTYSKMFLLPAWDGLKVGDLIYTDSDQNVHKEILQITKKVRGSNYLIEIEAARYQGYVTLSEYTNSFTLVYYPSTSTTIQKTVSFQVTSSSSLRTETSLSVGQTSNSPNTYFNVYDQNDNLIFQQPTGYGITSSSVQTVETSTGTNTVTNDFIPVVTVNNSFTSTESPRPYGEAFAIPFEIPIVESRDTDIGLYVAIDGNPDFRTGGLFYSDNNGSSYSLATSVFGKSTIGTVLSFSSKFNNSSPHFIDTTNSIRIRMDSGEIEPVTLEKFLSGKQLGWFSTGEIIAFKNARIVSNNPLTFDISYMIRGVKGTEFYIDKHTVGERFVLLTDYLIRLPIELYNINQQARVKIVPTGLSEPEIEEPIPYTIRLEGLKPFPASVRGQKTGNDLTISWYRRTRLNGRWTDYVDVPYANGELDSYTVRIYDGATVKREWVVTASRSVVYTESQQIADWGSVQSAYTVRVFQNSSYPVAFKEALATVV</sequence>
<protein>
    <recommendedName>
        <fullName evidence="1">Rcc01698-like C-terminal domain-containing protein</fullName>
    </recommendedName>
</protein>
<feature type="domain" description="Rcc01698-like C-terminal" evidence="1">
    <location>
        <begin position="593"/>
        <end position="682"/>
    </location>
</feature>
<proteinExistence type="predicted"/>
<organism evidence="2">
    <name type="scientific">Bacteriophage sp</name>
    <dbReference type="NCBI Taxonomy" id="38018"/>
    <lineage>
        <taxon>Viruses</taxon>
    </lineage>
</organism>
<dbReference type="Pfam" id="PF23666">
    <property type="entry name" value="Rcc01698_C"/>
    <property type="match status" value="1"/>
</dbReference>
<name>A0A7G9A4H5_9VIRU</name>
<dbReference type="InterPro" id="IPR056490">
    <property type="entry name" value="Rcc01698_C"/>
</dbReference>
<reference evidence="2" key="1">
    <citation type="submission" date="2020-07" db="EMBL/GenBank/DDBJ databases">
        <title>Dissolved microcystin release linked to lysis of a Microcystis spp. bloom in Lake Erie (USA) attributed to a novel cyanophage.</title>
        <authorList>
            <person name="McKindles K.M."/>
            <person name="Manes M.A."/>
            <person name="DeMarco J.R."/>
            <person name="McClure A."/>
            <person name="McKay R.M."/>
            <person name="Davis T.W."/>
            <person name="Bullerjahn G.S."/>
        </authorList>
    </citation>
    <scope>NUCLEOTIDE SEQUENCE</scope>
</reference>